<dbReference type="PANTHER" id="PTHR24148">
    <property type="entry name" value="ANKYRIN REPEAT DOMAIN-CONTAINING PROTEIN 39 HOMOLOG-RELATED"/>
    <property type="match status" value="1"/>
</dbReference>
<evidence type="ECO:0000259" key="1">
    <source>
        <dbReference type="Pfam" id="PF06985"/>
    </source>
</evidence>
<dbReference type="Pfam" id="PF06985">
    <property type="entry name" value="HET"/>
    <property type="match status" value="1"/>
</dbReference>
<sequence length="652" mass="72962">MPESSTNPEQIAMGPYQYWNLQEKGWVRILSIEPSRTLADPIRASLLHQSLSDLEERGYEALSYCWGRANATCAIGIDGAPFLVRPNLLSALRRLRRQSGGRRLVWVDAICTNQADITERNRQVSQMHQIFSKASRVVVWLGEGGPRTDFAVDTLQQWAAPAKQIEDRWRVTVNTTTASTQGFYDDWTLLYQALQDRDGRPFFHARLVEVLWLFQCDWWNRMWTMQELVLAREASVQVGSRTVPWSDFETVAKLFTIQSVHTAGGGAASMDGVHTSLVAYLFNMAEDLRVLRTHRSANVPISLSFVLQYTSARLATDPRDKVYAGLAIVDWEETQEALRADYNLSCREVYTSAIKALLAESGDLRAYNFLLGTPPGGRGGEFPSWVPSFAADAVGQPDLCFMGGGSRGDFIVTASRGRLYLAGATPALDMKHELRFEDDDKVMAIKGVLIDSLESIGDAAPQDDGATDNLEISITGAVQQWRALVGRLDGHYPMAGPNERRESRKEAFWRTVTLDCKVVFYHAGLNLHNNPRDMRRRLDSPTDAKIPPRTASEERELLAALDEQVRWKEGQQVGRRFFTTRRGFMGIGPPEAQAGDVVCVFLGGETPFVLRPGKGGRYKLVRQCYLHGFMMGEAIAHACHAGILRLEEVKLE</sequence>
<dbReference type="Proteomes" id="UP001287356">
    <property type="component" value="Unassembled WGS sequence"/>
</dbReference>
<dbReference type="PANTHER" id="PTHR24148:SF73">
    <property type="entry name" value="HET DOMAIN PROTEIN (AFU_ORTHOLOGUE AFUA_8G01020)"/>
    <property type="match status" value="1"/>
</dbReference>
<name>A0AAE0KMG5_9PEZI</name>
<dbReference type="InterPro" id="IPR052895">
    <property type="entry name" value="HetReg/Transcr_Mod"/>
</dbReference>
<evidence type="ECO:0000313" key="2">
    <source>
        <dbReference type="EMBL" id="KAK3379158.1"/>
    </source>
</evidence>
<dbReference type="EMBL" id="JAULSN010000002">
    <property type="protein sequence ID" value="KAK3379158.1"/>
    <property type="molecule type" value="Genomic_DNA"/>
</dbReference>
<dbReference type="InterPro" id="IPR010730">
    <property type="entry name" value="HET"/>
</dbReference>
<accession>A0AAE0KMG5</accession>
<gene>
    <name evidence="2" type="ORF">B0T24DRAFT_610853</name>
</gene>
<reference evidence="2" key="2">
    <citation type="submission" date="2023-06" db="EMBL/GenBank/DDBJ databases">
        <authorList>
            <consortium name="Lawrence Berkeley National Laboratory"/>
            <person name="Haridas S."/>
            <person name="Hensen N."/>
            <person name="Bonometti L."/>
            <person name="Westerberg I."/>
            <person name="Brannstrom I.O."/>
            <person name="Guillou S."/>
            <person name="Cros-Aarteil S."/>
            <person name="Calhoun S."/>
            <person name="Kuo A."/>
            <person name="Mondo S."/>
            <person name="Pangilinan J."/>
            <person name="Riley R."/>
            <person name="Labutti K."/>
            <person name="Andreopoulos B."/>
            <person name="Lipzen A."/>
            <person name="Chen C."/>
            <person name="Yanf M."/>
            <person name="Daum C."/>
            <person name="Ng V."/>
            <person name="Clum A."/>
            <person name="Steindorff A."/>
            <person name="Ohm R."/>
            <person name="Martin F."/>
            <person name="Silar P."/>
            <person name="Natvig D."/>
            <person name="Lalanne C."/>
            <person name="Gautier V."/>
            <person name="Ament-Velasquez S.L."/>
            <person name="Kruys A."/>
            <person name="Hutchinson M.I."/>
            <person name="Powell A.J."/>
            <person name="Barry K."/>
            <person name="Miller A.N."/>
            <person name="Grigoriev I.V."/>
            <person name="Debuchy R."/>
            <person name="Gladieux P."/>
            <person name="Thoren M.H."/>
            <person name="Johannesson H."/>
        </authorList>
    </citation>
    <scope>NUCLEOTIDE SEQUENCE</scope>
    <source>
        <strain evidence="2">CBS 958.72</strain>
    </source>
</reference>
<feature type="domain" description="Heterokaryon incompatibility" evidence="1">
    <location>
        <begin position="59"/>
        <end position="227"/>
    </location>
</feature>
<comment type="caution">
    <text evidence="2">The sequence shown here is derived from an EMBL/GenBank/DDBJ whole genome shotgun (WGS) entry which is preliminary data.</text>
</comment>
<keyword evidence="3" id="KW-1185">Reference proteome</keyword>
<dbReference type="Pfam" id="PF26639">
    <property type="entry name" value="Het-6_barrel"/>
    <property type="match status" value="1"/>
</dbReference>
<protein>
    <submittedName>
        <fullName evidence="2">Heterokaryon incompatibility protein-domain-containing protein</fullName>
    </submittedName>
</protein>
<reference evidence="2" key="1">
    <citation type="journal article" date="2023" name="Mol. Phylogenet. Evol.">
        <title>Genome-scale phylogeny and comparative genomics of the fungal order Sordariales.</title>
        <authorList>
            <person name="Hensen N."/>
            <person name="Bonometti L."/>
            <person name="Westerberg I."/>
            <person name="Brannstrom I.O."/>
            <person name="Guillou S."/>
            <person name="Cros-Aarteil S."/>
            <person name="Calhoun S."/>
            <person name="Haridas S."/>
            <person name="Kuo A."/>
            <person name="Mondo S."/>
            <person name="Pangilinan J."/>
            <person name="Riley R."/>
            <person name="LaButti K."/>
            <person name="Andreopoulos B."/>
            <person name="Lipzen A."/>
            <person name="Chen C."/>
            <person name="Yan M."/>
            <person name="Daum C."/>
            <person name="Ng V."/>
            <person name="Clum A."/>
            <person name="Steindorff A."/>
            <person name="Ohm R.A."/>
            <person name="Martin F."/>
            <person name="Silar P."/>
            <person name="Natvig D.O."/>
            <person name="Lalanne C."/>
            <person name="Gautier V."/>
            <person name="Ament-Velasquez S.L."/>
            <person name="Kruys A."/>
            <person name="Hutchinson M.I."/>
            <person name="Powell A.J."/>
            <person name="Barry K."/>
            <person name="Miller A.N."/>
            <person name="Grigoriev I.V."/>
            <person name="Debuchy R."/>
            <person name="Gladieux P."/>
            <person name="Hiltunen Thoren M."/>
            <person name="Johannesson H."/>
        </authorList>
    </citation>
    <scope>NUCLEOTIDE SEQUENCE</scope>
    <source>
        <strain evidence="2">CBS 958.72</strain>
    </source>
</reference>
<dbReference type="AlphaFoldDB" id="A0AAE0KMG5"/>
<organism evidence="2 3">
    <name type="scientific">Lasiosphaeria ovina</name>
    <dbReference type="NCBI Taxonomy" id="92902"/>
    <lineage>
        <taxon>Eukaryota</taxon>
        <taxon>Fungi</taxon>
        <taxon>Dikarya</taxon>
        <taxon>Ascomycota</taxon>
        <taxon>Pezizomycotina</taxon>
        <taxon>Sordariomycetes</taxon>
        <taxon>Sordariomycetidae</taxon>
        <taxon>Sordariales</taxon>
        <taxon>Lasiosphaeriaceae</taxon>
        <taxon>Lasiosphaeria</taxon>
    </lineage>
</organism>
<evidence type="ECO:0000313" key="3">
    <source>
        <dbReference type="Proteomes" id="UP001287356"/>
    </source>
</evidence>
<proteinExistence type="predicted"/>